<protein>
    <submittedName>
        <fullName evidence="1">Uncharacterized protein</fullName>
    </submittedName>
</protein>
<gene>
    <name evidence="1" type="ORF">JCGZ_11871</name>
</gene>
<organism evidence="1 2">
    <name type="scientific">Jatropha curcas</name>
    <name type="common">Barbados nut</name>
    <dbReference type="NCBI Taxonomy" id="180498"/>
    <lineage>
        <taxon>Eukaryota</taxon>
        <taxon>Viridiplantae</taxon>
        <taxon>Streptophyta</taxon>
        <taxon>Embryophyta</taxon>
        <taxon>Tracheophyta</taxon>
        <taxon>Spermatophyta</taxon>
        <taxon>Magnoliopsida</taxon>
        <taxon>eudicotyledons</taxon>
        <taxon>Gunneridae</taxon>
        <taxon>Pentapetalae</taxon>
        <taxon>rosids</taxon>
        <taxon>fabids</taxon>
        <taxon>Malpighiales</taxon>
        <taxon>Euphorbiaceae</taxon>
        <taxon>Crotonoideae</taxon>
        <taxon>Jatropheae</taxon>
        <taxon>Jatropha</taxon>
    </lineage>
</organism>
<keyword evidence="2" id="KW-1185">Reference proteome</keyword>
<sequence length="107" mass="12262">MVWSEKLKACMSKAKQKTNPNSYSEILKHARFDIDHCNDTLEKIVACSDSLAAPFDKMIHPQDQNDPHPSSSLCHDIVNMLNRYLKTVNNVKQCFSQLQRLIDVNCL</sequence>
<evidence type="ECO:0000313" key="2">
    <source>
        <dbReference type="Proteomes" id="UP000027138"/>
    </source>
</evidence>
<evidence type="ECO:0000313" key="1">
    <source>
        <dbReference type="EMBL" id="KDP45968.1"/>
    </source>
</evidence>
<proteinExistence type="predicted"/>
<name>A0A067LFE5_JATCU</name>
<accession>A0A067LFE5</accession>
<dbReference type="AlphaFoldDB" id="A0A067LFE5"/>
<dbReference type="EMBL" id="KK914224">
    <property type="protein sequence ID" value="KDP45968.1"/>
    <property type="molecule type" value="Genomic_DNA"/>
</dbReference>
<dbReference type="Proteomes" id="UP000027138">
    <property type="component" value="Unassembled WGS sequence"/>
</dbReference>
<reference evidence="1 2" key="1">
    <citation type="journal article" date="2014" name="PLoS ONE">
        <title>Global Analysis of Gene Expression Profiles in Physic Nut (Jatropha curcas L.) Seedlings Exposed to Salt Stress.</title>
        <authorList>
            <person name="Zhang L."/>
            <person name="Zhang C."/>
            <person name="Wu P."/>
            <person name="Chen Y."/>
            <person name="Li M."/>
            <person name="Jiang H."/>
            <person name="Wu G."/>
        </authorList>
    </citation>
    <scope>NUCLEOTIDE SEQUENCE [LARGE SCALE GENOMIC DNA]</scope>
    <source>
        <strain evidence="2">cv. GZQX0401</strain>
        <tissue evidence="1">Young leaves</tissue>
    </source>
</reference>